<dbReference type="PANTHER" id="PTHR30572:SF4">
    <property type="entry name" value="ABC TRANSPORTER PERMEASE YTRF"/>
    <property type="match status" value="1"/>
</dbReference>
<evidence type="ECO:0000256" key="5">
    <source>
        <dbReference type="ARBA" id="ARBA00023136"/>
    </source>
</evidence>
<feature type="domain" description="ABC3 transporter permease C-terminal" evidence="8">
    <location>
        <begin position="281"/>
        <end position="390"/>
    </location>
</feature>
<keyword evidence="2" id="KW-1003">Cell membrane</keyword>
<organism evidence="10 11">
    <name type="scientific">Hymenobacter caeli</name>
    <dbReference type="NCBI Taxonomy" id="2735894"/>
    <lineage>
        <taxon>Bacteria</taxon>
        <taxon>Pseudomonadati</taxon>
        <taxon>Bacteroidota</taxon>
        <taxon>Cytophagia</taxon>
        <taxon>Cytophagales</taxon>
        <taxon>Hymenobacteraceae</taxon>
        <taxon>Hymenobacter</taxon>
    </lineage>
</organism>
<dbReference type="InterPro" id="IPR003838">
    <property type="entry name" value="ABC3_permease_C"/>
</dbReference>
<protein>
    <submittedName>
        <fullName evidence="10">ABC transport system permease protein</fullName>
    </submittedName>
</protein>
<dbReference type="InterPro" id="IPR025857">
    <property type="entry name" value="MacB_PCD"/>
</dbReference>
<accession>A0ABX2FLE1</accession>
<feature type="transmembrane region" description="Helical" evidence="7">
    <location>
        <begin position="358"/>
        <end position="381"/>
    </location>
</feature>
<keyword evidence="3 7" id="KW-0812">Transmembrane</keyword>
<keyword evidence="4 7" id="KW-1133">Transmembrane helix</keyword>
<comment type="subcellular location">
    <subcellularLocation>
        <location evidence="1">Cell membrane</location>
        <topology evidence="1">Multi-pass membrane protein</topology>
    </subcellularLocation>
</comment>
<dbReference type="EMBL" id="JABSNP010000003">
    <property type="protein sequence ID" value="NRT17953.1"/>
    <property type="molecule type" value="Genomic_DNA"/>
</dbReference>
<comment type="caution">
    <text evidence="10">The sequence shown here is derived from an EMBL/GenBank/DDBJ whole genome shotgun (WGS) entry which is preliminary data.</text>
</comment>
<evidence type="ECO:0000256" key="7">
    <source>
        <dbReference type="SAM" id="Phobius"/>
    </source>
</evidence>
<comment type="similarity">
    <text evidence="6">Belongs to the ABC-4 integral membrane protein family.</text>
</comment>
<dbReference type="InterPro" id="IPR050250">
    <property type="entry name" value="Macrolide_Exporter_MacB"/>
</dbReference>
<feature type="domain" description="MacB-like periplasmic core" evidence="9">
    <location>
        <begin position="53"/>
        <end position="243"/>
    </location>
</feature>
<evidence type="ECO:0000256" key="4">
    <source>
        <dbReference type="ARBA" id="ARBA00022989"/>
    </source>
</evidence>
<evidence type="ECO:0000313" key="10">
    <source>
        <dbReference type="EMBL" id="NRT17953.1"/>
    </source>
</evidence>
<keyword evidence="11" id="KW-1185">Reference proteome</keyword>
<name>A0ABX2FLE1_9BACT</name>
<evidence type="ECO:0000313" key="11">
    <source>
        <dbReference type="Proteomes" id="UP000779507"/>
    </source>
</evidence>
<dbReference type="Pfam" id="PF12704">
    <property type="entry name" value="MacB_PCD"/>
    <property type="match status" value="1"/>
</dbReference>
<dbReference type="Proteomes" id="UP000779507">
    <property type="component" value="Unassembled WGS sequence"/>
</dbReference>
<keyword evidence="5 7" id="KW-0472">Membrane</keyword>
<dbReference type="RefSeq" id="WP_173808727.1">
    <property type="nucleotide sequence ID" value="NZ_JABSNP010000003.1"/>
</dbReference>
<evidence type="ECO:0000259" key="9">
    <source>
        <dbReference type="Pfam" id="PF12704"/>
    </source>
</evidence>
<feature type="transmembrane region" description="Helical" evidence="7">
    <location>
        <begin position="272"/>
        <end position="299"/>
    </location>
</feature>
<dbReference type="PANTHER" id="PTHR30572">
    <property type="entry name" value="MEMBRANE COMPONENT OF TRANSPORTER-RELATED"/>
    <property type="match status" value="1"/>
</dbReference>
<evidence type="ECO:0000256" key="2">
    <source>
        <dbReference type="ARBA" id="ARBA00022475"/>
    </source>
</evidence>
<evidence type="ECO:0000256" key="1">
    <source>
        <dbReference type="ARBA" id="ARBA00004651"/>
    </source>
</evidence>
<sequence length="399" mass="41751">MIRHLLKIIWHRKRANALLIAELFLSFLVLFGLGTLVAVAAQGLRRAPGFAYADVWELRLSTNNDPAAAIPTVARLLAQLRATPGVADVSLGAFGTPFSTYSMSVKISTGPGGPPLAGDEVEADHRFAPLLQMAVLEGRWFEPHENSALRPVVINRELRQALFPHGPALGQRLQVRHFTTGQESGDALVVGVVGSYRAGGDLGAPGPVVFTCHNLADSASHRVSYTLLVRVRPGSGAALEERLVRTVAAVAKTWSTGVISLADSRAAGLQTALAPIIAGALVSGFLLLNVALGLFGALWQTISRRRAEIGLRRAVGATGPGISGQFVAETLIITTLAVGPGVLVAVQFPLLGVFGLPAALYGVGLALAVALVYAFAAVCAAQPSWQAAGIRPAVALREE</sequence>
<reference evidence="10 11" key="1">
    <citation type="submission" date="2020-05" db="EMBL/GenBank/DDBJ databases">
        <title>Genomic Encyclopedia of Type Strains, Phase IV (KMG-V): Genome sequencing to study the core and pangenomes of soil and plant-associated prokaryotes.</title>
        <authorList>
            <person name="Whitman W."/>
        </authorList>
    </citation>
    <scope>NUCLEOTIDE SEQUENCE [LARGE SCALE GENOMIC DNA]</scope>
    <source>
        <strain evidence="10 11">9A</strain>
    </source>
</reference>
<gene>
    <name evidence="10" type="ORF">HNP98_000764</name>
</gene>
<evidence type="ECO:0000256" key="3">
    <source>
        <dbReference type="ARBA" id="ARBA00022692"/>
    </source>
</evidence>
<proteinExistence type="inferred from homology"/>
<evidence type="ECO:0000256" key="6">
    <source>
        <dbReference type="ARBA" id="ARBA00038076"/>
    </source>
</evidence>
<evidence type="ECO:0000259" key="8">
    <source>
        <dbReference type="Pfam" id="PF02687"/>
    </source>
</evidence>
<feature type="transmembrane region" description="Helical" evidence="7">
    <location>
        <begin position="331"/>
        <end position="352"/>
    </location>
</feature>
<dbReference type="Pfam" id="PF02687">
    <property type="entry name" value="FtsX"/>
    <property type="match status" value="1"/>
</dbReference>